<organism evidence="1 2">
    <name type="scientific">Brachionus plicatilis</name>
    <name type="common">Marine rotifer</name>
    <name type="synonym">Brachionus muelleri</name>
    <dbReference type="NCBI Taxonomy" id="10195"/>
    <lineage>
        <taxon>Eukaryota</taxon>
        <taxon>Metazoa</taxon>
        <taxon>Spiralia</taxon>
        <taxon>Gnathifera</taxon>
        <taxon>Rotifera</taxon>
        <taxon>Eurotatoria</taxon>
        <taxon>Monogononta</taxon>
        <taxon>Pseudotrocha</taxon>
        <taxon>Ploima</taxon>
        <taxon>Brachionidae</taxon>
        <taxon>Brachionus</taxon>
    </lineage>
</organism>
<sequence length="92" mass="10605">MKIVKIIKNDFKIYRGCSNFFLPDNSSLFVDQNGIIYKYCYFDLCNINYEDEESLKIESSTISTSSIIPSSNTACLLNYDEEIGKIKKSHIE</sequence>
<evidence type="ECO:0000313" key="2">
    <source>
        <dbReference type="Proteomes" id="UP000276133"/>
    </source>
</evidence>
<reference evidence="1 2" key="1">
    <citation type="journal article" date="2018" name="Sci. Rep.">
        <title>Genomic signatures of local adaptation to the degree of environmental predictability in rotifers.</title>
        <authorList>
            <person name="Franch-Gras L."/>
            <person name="Hahn C."/>
            <person name="Garcia-Roger E.M."/>
            <person name="Carmona M.J."/>
            <person name="Serra M."/>
            <person name="Gomez A."/>
        </authorList>
    </citation>
    <scope>NUCLEOTIDE SEQUENCE [LARGE SCALE GENOMIC DNA]</scope>
    <source>
        <strain evidence="1">HYR1</strain>
    </source>
</reference>
<accession>A0A3M7PZD3</accession>
<dbReference type="Proteomes" id="UP000276133">
    <property type="component" value="Unassembled WGS sequence"/>
</dbReference>
<evidence type="ECO:0000313" key="1">
    <source>
        <dbReference type="EMBL" id="RNA04091.1"/>
    </source>
</evidence>
<comment type="caution">
    <text evidence="1">The sequence shown here is derived from an EMBL/GenBank/DDBJ whole genome shotgun (WGS) entry which is preliminary data.</text>
</comment>
<dbReference type="EMBL" id="REGN01008242">
    <property type="protein sequence ID" value="RNA04091.1"/>
    <property type="molecule type" value="Genomic_DNA"/>
</dbReference>
<keyword evidence="2" id="KW-1185">Reference proteome</keyword>
<proteinExistence type="predicted"/>
<protein>
    <submittedName>
        <fullName evidence="1">Uncharacterized protein</fullName>
    </submittedName>
</protein>
<name>A0A3M7PZD3_BRAPC</name>
<dbReference type="AlphaFoldDB" id="A0A3M7PZD3"/>
<gene>
    <name evidence="1" type="ORF">BpHYR1_024459</name>
</gene>